<dbReference type="RefSeq" id="XP_008874464.1">
    <property type="nucleotide sequence ID" value="XM_008876242.1"/>
</dbReference>
<name>A0A024TTN1_9STRA</name>
<dbReference type="EMBL" id="KI913975">
    <property type="protein sequence ID" value="ETV96687.1"/>
    <property type="molecule type" value="Genomic_DNA"/>
</dbReference>
<dbReference type="VEuPathDB" id="FungiDB:H310_10005"/>
<proteinExistence type="predicted"/>
<reference evidence="1" key="1">
    <citation type="submission" date="2013-12" db="EMBL/GenBank/DDBJ databases">
        <title>The Genome Sequence of Aphanomyces invadans NJM9701.</title>
        <authorList>
            <consortium name="The Broad Institute Genomics Platform"/>
            <person name="Russ C."/>
            <person name="Tyler B."/>
            <person name="van West P."/>
            <person name="Dieguez-Uribeondo J."/>
            <person name="Young S.K."/>
            <person name="Zeng Q."/>
            <person name="Gargeya S."/>
            <person name="Fitzgerald M."/>
            <person name="Abouelleil A."/>
            <person name="Alvarado L."/>
            <person name="Chapman S.B."/>
            <person name="Gainer-Dewar J."/>
            <person name="Goldberg J."/>
            <person name="Griggs A."/>
            <person name="Gujja S."/>
            <person name="Hansen M."/>
            <person name="Howarth C."/>
            <person name="Imamovic A."/>
            <person name="Ireland A."/>
            <person name="Larimer J."/>
            <person name="McCowan C."/>
            <person name="Murphy C."/>
            <person name="Pearson M."/>
            <person name="Poon T.W."/>
            <person name="Priest M."/>
            <person name="Roberts A."/>
            <person name="Saif S."/>
            <person name="Shea T."/>
            <person name="Sykes S."/>
            <person name="Wortman J."/>
            <person name="Nusbaum C."/>
            <person name="Birren B."/>
        </authorList>
    </citation>
    <scope>NUCLEOTIDE SEQUENCE [LARGE SCALE GENOMIC DNA]</scope>
    <source>
        <strain evidence="1">NJM9701</strain>
    </source>
</reference>
<protein>
    <submittedName>
        <fullName evidence="1">Uncharacterized protein</fullName>
    </submittedName>
</protein>
<dbReference type="OrthoDB" id="10666575at2759"/>
<dbReference type="GeneID" id="20087055"/>
<dbReference type="AlphaFoldDB" id="A0A024TTN1"/>
<accession>A0A024TTN1</accession>
<evidence type="ECO:0000313" key="1">
    <source>
        <dbReference type="EMBL" id="ETV96687.1"/>
    </source>
</evidence>
<organism evidence="1">
    <name type="scientific">Aphanomyces invadans</name>
    <dbReference type="NCBI Taxonomy" id="157072"/>
    <lineage>
        <taxon>Eukaryota</taxon>
        <taxon>Sar</taxon>
        <taxon>Stramenopiles</taxon>
        <taxon>Oomycota</taxon>
        <taxon>Saprolegniomycetes</taxon>
        <taxon>Saprolegniales</taxon>
        <taxon>Verrucalvaceae</taxon>
        <taxon>Aphanomyces</taxon>
    </lineage>
</organism>
<sequence>MDHHIPSPPAHTLWHNPPMGNSLAQLLSPIPRASSDEATFATNLRVDDTNGLVWTVDSRIASPRDDNMNYLENRNEALTPCMYESEGFSSLFEESSSGSEGNVCSLVGRKDSDPGDHDDEWEDSFNVRQGIADLGRKVDALHVTVVEGDRFTLPCLWTLEERTGMGFVARSVRALLKTEFRVSFICEMRDGDRRCEPYPCDQEEALIVTANSPLVQGALPFLKVTCSLFKVLGLVAGAGGIVGDFFKFDDSTMANVTSAIDAVANFNENVIEKLDVEEKLNNLADSLADNRDPEEVASIMSQTLQIYKQHRKDAGSYERLHQVLGSIKFDWTKHHIIGGLVKKVIKSGFPDAGEVRWVCKAHAESNENILM</sequence>
<gene>
    <name evidence="1" type="ORF">H310_10005</name>
</gene>